<dbReference type="InterPro" id="IPR007263">
    <property type="entry name" value="DCC1-like"/>
</dbReference>
<dbReference type="EMBL" id="DSOK01000305">
    <property type="protein sequence ID" value="HEN15978.1"/>
    <property type="molecule type" value="Genomic_DNA"/>
</dbReference>
<comment type="caution">
    <text evidence="1">The sequence shown here is derived from an EMBL/GenBank/DDBJ whole genome shotgun (WGS) entry which is preliminary data.</text>
</comment>
<dbReference type="AlphaFoldDB" id="A0A7C2K1B7"/>
<gene>
    <name evidence="1" type="ORF">ENQ76_10985</name>
</gene>
<dbReference type="PANTHER" id="PTHR33639:SF2">
    <property type="entry name" value="DUF393 DOMAIN-CONTAINING PROTEIN"/>
    <property type="match status" value="1"/>
</dbReference>
<protein>
    <submittedName>
        <fullName evidence="1">DUF393 domain-containing protein</fullName>
    </submittedName>
</protein>
<proteinExistence type="predicted"/>
<dbReference type="Pfam" id="PF04134">
    <property type="entry name" value="DCC1-like"/>
    <property type="match status" value="1"/>
</dbReference>
<dbReference type="GO" id="GO:0015035">
    <property type="term" value="F:protein-disulfide reductase activity"/>
    <property type="evidence" value="ECO:0007669"/>
    <property type="project" value="InterPro"/>
</dbReference>
<dbReference type="PANTHER" id="PTHR33639">
    <property type="entry name" value="THIOL-DISULFIDE OXIDOREDUCTASE DCC"/>
    <property type="match status" value="1"/>
</dbReference>
<accession>A0A7C2K1B7</accession>
<organism evidence="1">
    <name type="scientific">Schlesneria paludicola</name>
    <dbReference type="NCBI Taxonomy" id="360056"/>
    <lineage>
        <taxon>Bacteria</taxon>
        <taxon>Pseudomonadati</taxon>
        <taxon>Planctomycetota</taxon>
        <taxon>Planctomycetia</taxon>
        <taxon>Planctomycetales</taxon>
        <taxon>Planctomycetaceae</taxon>
        <taxon>Schlesneria</taxon>
    </lineage>
</organism>
<name>A0A7C2K1B7_9PLAN</name>
<sequence>MTSDTAVCTNTQGVETPSLPEGPIVFFDGVCGFCNFWVDFLLSRDRPARLRFAPLQGETARTLLSPADVEQLHTLVLWTPSAVSRKSTAVACILKMLGGGWAVCGTVLRLVPRPVRDWGYDFVARNRYRFFGKKAACRIPSPDERTRFLP</sequence>
<evidence type="ECO:0000313" key="1">
    <source>
        <dbReference type="EMBL" id="HEN15978.1"/>
    </source>
</evidence>
<dbReference type="InterPro" id="IPR052927">
    <property type="entry name" value="DCC_oxidoreductase"/>
</dbReference>
<reference evidence="1" key="1">
    <citation type="journal article" date="2020" name="mSystems">
        <title>Genome- and Community-Level Interaction Insights into Carbon Utilization and Element Cycling Functions of Hydrothermarchaeota in Hydrothermal Sediment.</title>
        <authorList>
            <person name="Zhou Z."/>
            <person name="Liu Y."/>
            <person name="Xu W."/>
            <person name="Pan J."/>
            <person name="Luo Z.H."/>
            <person name="Li M."/>
        </authorList>
    </citation>
    <scope>NUCLEOTIDE SEQUENCE [LARGE SCALE GENOMIC DNA]</scope>
    <source>
        <strain evidence="1">SpSt-339</strain>
    </source>
</reference>